<dbReference type="Proteomes" id="UP001210211">
    <property type="component" value="Unassembled WGS sequence"/>
</dbReference>
<keyword evidence="5" id="KW-1185">Reference proteome</keyword>
<evidence type="ECO:0000313" key="5">
    <source>
        <dbReference type="Proteomes" id="UP001210211"/>
    </source>
</evidence>
<dbReference type="PANTHER" id="PTHR34223">
    <property type="entry name" value="OS11G0201299 PROTEIN"/>
    <property type="match status" value="1"/>
</dbReference>
<accession>A0AAD6ENB5</accession>
<dbReference type="Gene3D" id="1.20.1280.50">
    <property type="match status" value="1"/>
</dbReference>
<feature type="compositionally biased region" description="Acidic residues" evidence="1">
    <location>
        <begin position="463"/>
        <end position="482"/>
    </location>
</feature>
<evidence type="ECO:0000256" key="1">
    <source>
        <dbReference type="SAM" id="MobiDB-lite"/>
    </source>
</evidence>
<dbReference type="EMBL" id="JAMRDG010000002">
    <property type="protein sequence ID" value="KAJ3690753.1"/>
    <property type="molecule type" value="Genomic_DNA"/>
</dbReference>
<dbReference type="SUPFAM" id="SSF81383">
    <property type="entry name" value="F-box domain"/>
    <property type="match status" value="1"/>
</dbReference>
<name>A0AAD6ENB5_9POAL</name>
<comment type="caution">
    <text evidence="4">The sequence shown here is derived from an EMBL/GenBank/DDBJ whole genome shotgun (WGS) entry which is preliminary data.</text>
</comment>
<proteinExistence type="predicted"/>
<evidence type="ECO:0000259" key="2">
    <source>
        <dbReference type="Pfam" id="PF00646"/>
    </source>
</evidence>
<dbReference type="InterPro" id="IPR055411">
    <property type="entry name" value="LRR_FXL15/At3g58940/PEG3-like"/>
</dbReference>
<dbReference type="Gene3D" id="3.80.10.10">
    <property type="entry name" value="Ribonuclease Inhibitor"/>
    <property type="match status" value="1"/>
</dbReference>
<feature type="region of interest" description="Disordered" evidence="1">
    <location>
        <begin position="422"/>
        <end position="482"/>
    </location>
</feature>
<reference evidence="4 5" key="1">
    <citation type="journal article" date="2022" name="Cell">
        <title>Repeat-based holocentromeres influence genome architecture and karyotype evolution.</title>
        <authorList>
            <person name="Hofstatter P.G."/>
            <person name="Thangavel G."/>
            <person name="Lux T."/>
            <person name="Neumann P."/>
            <person name="Vondrak T."/>
            <person name="Novak P."/>
            <person name="Zhang M."/>
            <person name="Costa L."/>
            <person name="Castellani M."/>
            <person name="Scott A."/>
            <person name="Toegelov H."/>
            <person name="Fuchs J."/>
            <person name="Mata-Sucre Y."/>
            <person name="Dias Y."/>
            <person name="Vanzela A.L.L."/>
            <person name="Huettel B."/>
            <person name="Almeida C.C.S."/>
            <person name="Simkova H."/>
            <person name="Souza G."/>
            <person name="Pedrosa-Harand A."/>
            <person name="Macas J."/>
            <person name="Mayer K.F.X."/>
            <person name="Houben A."/>
            <person name="Marques A."/>
        </authorList>
    </citation>
    <scope>NUCLEOTIDE SEQUENCE [LARGE SCALE GENOMIC DNA]</scope>
    <source>
        <strain evidence="4">RhyTen1mFocal</strain>
    </source>
</reference>
<dbReference type="InterPro" id="IPR053781">
    <property type="entry name" value="F-box_AtFBL13-like"/>
</dbReference>
<dbReference type="InterPro" id="IPR032675">
    <property type="entry name" value="LRR_dom_sf"/>
</dbReference>
<gene>
    <name evidence="4" type="ORF">LUZ61_019917</name>
</gene>
<dbReference type="AlphaFoldDB" id="A0AAD6ENB5"/>
<dbReference type="Pfam" id="PF24758">
    <property type="entry name" value="LRR_At5g56370"/>
    <property type="match status" value="1"/>
</dbReference>
<dbReference type="InterPro" id="IPR053197">
    <property type="entry name" value="F-box_SCFL_complex_component"/>
</dbReference>
<feature type="compositionally biased region" description="Acidic residues" evidence="1">
    <location>
        <begin position="422"/>
        <end position="452"/>
    </location>
</feature>
<organism evidence="4 5">
    <name type="scientific">Rhynchospora tenuis</name>
    <dbReference type="NCBI Taxonomy" id="198213"/>
    <lineage>
        <taxon>Eukaryota</taxon>
        <taxon>Viridiplantae</taxon>
        <taxon>Streptophyta</taxon>
        <taxon>Embryophyta</taxon>
        <taxon>Tracheophyta</taxon>
        <taxon>Spermatophyta</taxon>
        <taxon>Magnoliopsida</taxon>
        <taxon>Liliopsida</taxon>
        <taxon>Poales</taxon>
        <taxon>Cyperaceae</taxon>
        <taxon>Cyperoideae</taxon>
        <taxon>Rhynchosporeae</taxon>
        <taxon>Rhynchospora</taxon>
    </lineage>
</organism>
<protein>
    <recommendedName>
        <fullName evidence="6">F-box domain-containing protein</fullName>
    </recommendedName>
</protein>
<sequence length="482" mass="55225">MRGADRISELHDTLLTQILSYLPTKEAVQTCLLSKRWKKVWASVPVLDFDFADFWSDDIFSPGQNVTYESFISKSVIKESKQLECHNNFVRYIDTVLALREAQPVDRFRLVWQYPDLPYHNHPVRRWILHILNQRPRVLSIYVQPDFVFVEVPMEPFTCSSLEEMKLQVDDTWLQVLDPVSVSLPNLRKLNLGYFTIEADFMSNLLLGCPNLAELELYACNLDLSHISCGNLKSLVIAGCYHAEEIRISIPSLQYLEVSIMSCQTLGFVFKNMSSLVKARVCFFGVDHLDLKFLNSESKILSSLLGVTNLDVVLYGSRAKDMLEHALKNCNIFQNLNAAHFESFKGYLYGCIGVIDRLVLHAPFLEDLAFYCCEDKSDEIELLKAVREVVGDRGNCRQKHTYGSLDELEELYIQSFALFDKLEDEEDEDEDEDEDEEEEEEEEEEEQIEEDVVGGGEALLAEEAGEDGEADLGEEDEQDVEQ</sequence>
<feature type="domain" description="F-box" evidence="2">
    <location>
        <begin position="7"/>
        <end position="46"/>
    </location>
</feature>
<dbReference type="InterPro" id="IPR001810">
    <property type="entry name" value="F-box_dom"/>
</dbReference>
<dbReference type="Pfam" id="PF00646">
    <property type="entry name" value="F-box"/>
    <property type="match status" value="1"/>
</dbReference>
<dbReference type="PANTHER" id="PTHR34223:SF98">
    <property type="entry name" value="OS04G0440901 PROTEIN"/>
    <property type="match status" value="1"/>
</dbReference>
<evidence type="ECO:0000259" key="3">
    <source>
        <dbReference type="Pfam" id="PF24758"/>
    </source>
</evidence>
<dbReference type="SUPFAM" id="SSF52047">
    <property type="entry name" value="RNI-like"/>
    <property type="match status" value="1"/>
</dbReference>
<evidence type="ECO:0000313" key="4">
    <source>
        <dbReference type="EMBL" id="KAJ3690753.1"/>
    </source>
</evidence>
<dbReference type="CDD" id="cd22160">
    <property type="entry name" value="F-box_AtFBL13-like"/>
    <property type="match status" value="1"/>
</dbReference>
<feature type="domain" description="F-box/LRR-repeat protein 15/At3g58940/PEG3-like LRR" evidence="3">
    <location>
        <begin position="126"/>
        <end position="256"/>
    </location>
</feature>
<dbReference type="InterPro" id="IPR036047">
    <property type="entry name" value="F-box-like_dom_sf"/>
</dbReference>
<evidence type="ECO:0008006" key="6">
    <source>
        <dbReference type="Google" id="ProtNLM"/>
    </source>
</evidence>